<feature type="non-terminal residue" evidence="1">
    <location>
        <position position="89"/>
    </location>
</feature>
<accession>X1RP40</accession>
<organism evidence="1">
    <name type="scientific">marine sediment metagenome</name>
    <dbReference type="NCBI Taxonomy" id="412755"/>
    <lineage>
        <taxon>unclassified sequences</taxon>
        <taxon>metagenomes</taxon>
        <taxon>ecological metagenomes</taxon>
    </lineage>
</organism>
<name>X1RP40_9ZZZZ</name>
<comment type="caution">
    <text evidence="1">The sequence shown here is derived from an EMBL/GenBank/DDBJ whole genome shotgun (WGS) entry which is preliminary data.</text>
</comment>
<protein>
    <submittedName>
        <fullName evidence="1">Uncharacterized protein</fullName>
    </submittedName>
</protein>
<evidence type="ECO:0000313" key="1">
    <source>
        <dbReference type="EMBL" id="GAI64935.1"/>
    </source>
</evidence>
<reference evidence="1" key="1">
    <citation type="journal article" date="2014" name="Front. Microbiol.">
        <title>High frequency of phylogenetically diverse reductive dehalogenase-homologous genes in deep subseafloor sedimentary metagenomes.</title>
        <authorList>
            <person name="Kawai M."/>
            <person name="Futagami T."/>
            <person name="Toyoda A."/>
            <person name="Takaki Y."/>
            <person name="Nishi S."/>
            <person name="Hori S."/>
            <person name="Arai W."/>
            <person name="Tsubouchi T."/>
            <person name="Morono Y."/>
            <person name="Uchiyama I."/>
            <person name="Ito T."/>
            <person name="Fujiyama A."/>
            <person name="Inagaki F."/>
            <person name="Takami H."/>
        </authorList>
    </citation>
    <scope>NUCLEOTIDE SEQUENCE</scope>
    <source>
        <strain evidence="1">Expedition CK06-06</strain>
    </source>
</reference>
<gene>
    <name evidence="1" type="ORF">S12H4_10671</name>
</gene>
<dbReference type="EMBL" id="BARW01004611">
    <property type="protein sequence ID" value="GAI64935.1"/>
    <property type="molecule type" value="Genomic_DNA"/>
</dbReference>
<proteinExistence type="predicted"/>
<dbReference type="AlphaFoldDB" id="X1RP40"/>
<sequence>MIALEVISPSYSQARPSRELLSLAASVPIGQRGLVHVWGQNDMAINQKLGISWVVKGPEGLIVEEYSHWEMWTTGPNDDHEFIGGRFDL</sequence>